<dbReference type="Proteomes" id="UP001176883">
    <property type="component" value="Unassembled WGS sequence"/>
</dbReference>
<gene>
    <name evidence="1" type="ORF">Q4Q35_00780</name>
</gene>
<organism evidence="1 2">
    <name type="scientific">Flavivirga aquimarina</name>
    <dbReference type="NCBI Taxonomy" id="2027862"/>
    <lineage>
        <taxon>Bacteria</taxon>
        <taxon>Pseudomonadati</taxon>
        <taxon>Bacteroidota</taxon>
        <taxon>Flavobacteriia</taxon>
        <taxon>Flavobacteriales</taxon>
        <taxon>Flavobacteriaceae</taxon>
        <taxon>Flavivirga</taxon>
    </lineage>
</organism>
<feature type="non-terminal residue" evidence="1">
    <location>
        <position position="1"/>
    </location>
</feature>
<sequence>WTNVTSFTVSASELAAFTFDNLSVAGNNSSTIFGWETAVDVNDEHKLITETVDGITVTFENGDSEPDNIVSLGSTRIATGSANLVIFTFDQSVDVNSIVVSDARRRDGRELTFTPIGGTNAPVVVTLVEGAVPGGGTLYLNWTDVTAFRVEVTASPLTLTLDYRFDDLSVNSRRLAVTDDYAFQKAQVYPNPVEDMLYVKHVSDLKLIKVYNHLGQQV</sequence>
<name>A0ABT8W5D9_9FLAO</name>
<evidence type="ECO:0000313" key="2">
    <source>
        <dbReference type="Proteomes" id="UP001176883"/>
    </source>
</evidence>
<evidence type="ECO:0008006" key="3">
    <source>
        <dbReference type="Google" id="ProtNLM"/>
    </source>
</evidence>
<accession>A0ABT8W5D9</accession>
<protein>
    <recommendedName>
        <fullName evidence="3">Secretion system C-terminal sorting domain-containing protein</fullName>
    </recommendedName>
</protein>
<dbReference type="EMBL" id="JAUOEK010000019">
    <property type="protein sequence ID" value="MDO5968329.1"/>
    <property type="molecule type" value="Genomic_DNA"/>
</dbReference>
<evidence type="ECO:0000313" key="1">
    <source>
        <dbReference type="EMBL" id="MDO5968329.1"/>
    </source>
</evidence>
<feature type="non-terminal residue" evidence="1">
    <location>
        <position position="218"/>
    </location>
</feature>
<proteinExistence type="predicted"/>
<keyword evidence="2" id="KW-1185">Reference proteome</keyword>
<comment type="caution">
    <text evidence="1">The sequence shown here is derived from an EMBL/GenBank/DDBJ whole genome shotgun (WGS) entry which is preliminary data.</text>
</comment>
<reference evidence="1" key="1">
    <citation type="submission" date="2023-07" db="EMBL/GenBank/DDBJ databases">
        <title>Two novel species in the genus Flavivirga.</title>
        <authorList>
            <person name="Kwon K."/>
        </authorList>
    </citation>
    <scope>NUCLEOTIDE SEQUENCE</scope>
    <source>
        <strain evidence="1">KCTC 52353</strain>
    </source>
</reference>